<evidence type="ECO:0000313" key="10">
    <source>
        <dbReference type="EMBL" id="RCK62861.1"/>
    </source>
</evidence>
<dbReference type="Pfam" id="PF00347">
    <property type="entry name" value="Ribosomal_L6"/>
    <property type="match status" value="1"/>
</dbReference>
<dbReference type="InterPro" id="IPR019906">
    <property type="entry name" value="Ribosomal_uL6_bac-type"/>
</dbReference>
<dbReference type="Gene3D" id="3.90.930.12">
    <property type="entry name" value="Ribosomal protein L6, alpha-beta domain"/>
    <property type="match status" value="2"/>
</dbReference>
<dbReference type="InterPro" id="IPR002358">
    <property type="entry name" value="Ribosomal_uL6_CS"/>
</dbReference>
<dbReference type="InterPro" id="IPR000702">
    <property type="entry name" value="Ribosomal_uL6-like"/>
</dbReference>
<dbReference type="PRINTS" id="PR00059">
    <property type="entry name" value="RIBOSOMALL6"/>
</dbReference>
<dbReference type="STRING" id="5486.A0A367YCX0"/>
<evidence type="ECO:0000313" key="11">
    <source>
        <dbReference type="Proteomes" id="UP000253472"/>
    </source>
</evidence>
<comment type="similarity">
    <text evidence="1 8">Belongs to the universal ribosomal protein uL6 family.</text>
</comment>
<protein>
    <recommendedName>
        <fullName evidence="7">Large ribosomal subunit protein uL6m</fullName>
    </recommendedName>
</protein>
<reference evidence="10 11" key="1">
    <citation type="submission" date="2018-06" db="EMBL/GenBank/DDBJ databases">
        <title>Whole genome sequencing of Candida tropicalis (genome annotated by CSBL at Korea University).</title>
        <authorList>
            <person name="Ahn J."/>
        </authorList>
    </citation>
    <scope>NUCLEOTIDE SEQUENCE [LARGE SCALE GENOMIC DNA]</scope>
    <source>
        <strain evidence="10 11">ATCC 20962</strain>
    </source>
</reference>
<comment type="caution">
    <text evidence="10">The sequence shown here is derived from an EMBL/GenBank/DDBJ whole genome shotgun (WGS) entry which is preliminary data.</text>
</comment>
<evidence type="ECO:0000259" key="9">
    <source>
        <dbReference type="Pfam" id="PF00347"/>
    </source>
</evidence>
<dbReference type="GO" id="GO:0006412">
    <property type="term" value="P:translation"/>
    <property type="evidence" value="ECO:0007669"/>
    <property type="project" value="InterPro"/>
</dbReference>
<evidence type="ECO:0000256" key="8">
    <source>
        <dbReference type="RuleBase" id="RU003869"/>
    </source>
</evidence>
<dbReference type="PIRSF" id="PIRSF002162">
    <property type="entry name" value="Ribosomal_L6"/>
    <property type="match status" value="1"/>
</dbReference>
<keyword evidence="3" id="KW-0694">RNA-binding</keyword>
<accession>A0A367YCX0</accession>
<dbReference type="FunFam" id="3.90.930.12:FF:000006">
    <property type="entry name" value="50S ribosomal protein L6"/>
    <property type="match status" value="1"/>
</dbReference>
<evidence type="ECO:0000256" key="4">
    <source>
        <dbReference type="ARBA" id="ARBA00022980"/>
    </source>
</evidence>
<organism evidence="10 11">
    <name type="scientific">Candida viswanathii</name>
    <dbReference type="NCBI Taxonomy" id="5486"/>
    <lineage>
        <taxon>Eukaryota</taxon>
        <taxon>Fungi</taxon>
        <taxon>Dikarya</taxon>
        <taxon>Ascomycota</taxon>
        <taxon>Saccharomycotina</taxon>
        <taxon>Pichiomycetes</taxon>
        <taxon>Debaryomycetaceae</taxon>
        <taxon>Candida/Lodderomyces clade</taxon>
        <taxon>Candida</taxon>
    </lineage>
</organism>
<dbReference type="SUPFAM" id="SSF56053">
    <property type="entry name" value="Ribosomal protein L6"/>
    <property type="match status" value="2"/>
</dbReference>
<dbReference type="InterPro" id="IPR020040">
    <property type="entry name" value="Ribosomal_uL6_a/b-dom"/>
</dbReference>
<dbReference type="OrthoDB" id="540873at2759"/>
<dbReference type="GO" id="GO:0019843">
    <property type="term" value="F:rRNA binding"/>
    <property type="evidence" value="ECO:0007669"/>
    <property type="project" value="UniProtKB-KW"/>
</dbReference>
<dbReference type="PANTHER" id="PTHR11655:SF14">
    <property type="entry name" value="LARGE RIBOSOMAL SUBUNIT PROTEIN UL6M"/>
    <property type="match status" value="1"/>
</dbReference>
<dbReference type="InterPro" id="IPR036789">
    <property type="entry name" value="Ribosomal_uL6-like_a/b-dom_sf"/>
</dbReference>
<dbReference type="Proteomes" id="UP000253472">
    <property type="component" value="Unassembled WGS sequence"/>
</dbReference>
<keyword evidence="11" id="KW-1185">Reference proteome</keyword>
<name>A0A367YCX0_9ASCO</name>
<gene>
    <name evidence="10" type="primary">MRPL6_1</name>
    <name evidence="10" type="ORF">Cantr_08827</name>
</gene>
<sequence>MNIPGLTIRSFSTASRVLSHVGKKPIKLYEGVSYTVQEIPSDFCRTFRRANQTFVLDRQVVIEGPLGKLRTPIPGFVNIAQDPVTKNLLVSVADPEVKVQRSLWGTYRTLLSNNVIGTSEGHLAILKFVGTGYRASLEKDEVTGGDVVALKIGLPYTPKLKVPKGLKVSSPSPARLVIEGTDKQQVKLFAAVIREFRKPEPYKGKGIFVNDEKIVLKQRKVK</sequence>
<keyword evidence="5 8" id="KW-0687">Ribonucleoprotein</keyword>
<evidence type="ECO:0000256" key="1">
    <source>
        <dbReference type="ARBA" id="ARBA00009356"/>
    </source>
</evidence>
<evidence type="ECO:0000256" key="5">
    <source>
        <dbReference type="ARBA" id="ARBA00023274"/>
    </source>
</evidence>
<feature type="domain" description="Large ribosomal subunit protein uL6 alpha-beta" evidence="9">
    <location>
        <begin position="130"/>
        <end position="207"/>
    </location>
</feature>
<evidence type="ECO:0000256" key="6">
    <source>
        <dbReference type="ARBA" id="ARBA00037226"/>
    </source>
</evidence>
<dbReference type="PROSITE" id="PS00525">
    <property type="entry name" value="RIBOSOMAL_L6_1"/>
    <property type="match status" value="1"/>
</dbReference>
<evidence type="ECO:0000256" key="7">
    <source>
        <dbReference type="ARBA" id="ARBA00069416"/>
    </source>
</evidence>
<proteinExistence type="inferred from homology"/>
<keyword evidence="4 8" id="KW-0689">Ribosomal protein</keyword>
<keyword evidence="2" id="KW-0699">rRNA-binding</keyword>
<dbReference type="GO" id="GO:0005762">
    <property type="term" value="C:mitochondrial large ribosomal subunit"/>
    <property type="evidence" value="ECO:0007669"/>
    <property type="project" value="TreeGrafter"/>
</dbReference>
<evidence type="ECO:0000256" key="2">
    <source>
        <dbReference type="ARBA" id="ARBA00022730"/>
    </source>
</evidence>
<dbReference type="GO" id="GO:0003735">
    <property type="term" value="F:structural constituent of ribosome"/>
    <property type="evidence" value="ECO:0007669"/>
    <property type="project" value="InterPro"/>
</dbReference>
<evidence type="ECO:0000256" key="3">
    <source>
        <dbReference type="ARBA" id="ARBA00022884"/>
    </source>
</evidence>
<dbReference type="PANTHER" id="PTHR11655">
    <property type="entry name" value="60S/50S RIBOSOMAL PROTEIN L6/L9"/>
    <property type="match status" value="1"/>
</dbReference>
<comment type="function">
    <text evidence="6">Component of the mitochondrial ribosome (mitoribosome), a dedicated translation machinery responsible for the synthesis of mitochondrial genome-encoded proteins, including at least some of the essential transmembrane subunits of the mitochondrial respiratory chain. The mitoribosomes are attached to the mitochondrial inner membrane and translation products are cotranslationally integrated into the membrane.</text>
</comment>
<dbReference type="AlphaFoldDB" id="A0A367YCX0"/>
<dbReference type="EMBL" id="QLNQ01000025">
    <property type="protein sequence ID" value="RCK62861.1"/>
    <property type="molecule type" value="Genomic_DNA"/>
</dbReference>